<protein>
    <recommendedName>
        <fullName evidence="1">Cgl0159-like domain-containing protein</fullName>
    </recommendedName>
</protein>
<dbReference type="InterPro" id="IPR013785">
    <property type="entry name" value="Aldolase_TIM"/>
</dbReference>
<dbReference type="Proteomes" id="UP000002218">
    <property type="component" value="Chromosome"/>
</dbReference>
<proteinExistence type="predicted"/>
<evidence type="ECO:0000313" key="2">
    <source>
        <dbReference type="EMBL" id="ACV80820.1"/>
    </source>
</evidence>
<gene>
    <name evidence="2" type="ordered locus">Namu_4541</name>
</gene>
<dbReference type="STRING" id="479431.Namu_4541"/>
<reference evidence="3" key="1">
    <citation type="submission" date="2009-09" db="EMBL/GenBank/DDBJ databases">
        <title>The complete genome of Nakamurella multipartita DSM 44233.</title>
        <authorList>
            <consortium name="US DOE Joint Genome Institute (JGI-PGF)"/>
            <person name="Lucas S."/>
            <person name="Copeland A."/>
            <person name="Lapidus A."/>
            <person name="Glavina del Rio T."/>
            <person name="Dalin E."/>
            <person name="Tice H."/>
            <person name="Bruce D."/>
            <person name="Goodwin L."/>
            <person name="Pitluck S."/>
            <person name="Kyrpides N."/>
            <person name="Mavromatis K."/>
            <person name="Ivanova N."/>
            <person name="Ovchinnikova G."/>
            <person name="Sims D."/>
            <person name="Meincke L."/>
            <person name="Brettin T."/>
            <person name="Detter J.C."/>
            <person name="Han C."/>
            <person name="Larimer F."/>
            <person name="Land M."/>
            <person name="Hauser L."/>
            <person name="Markowitz V."/>
            <person name="Cheng J.-F."/>
            <person name="Hugenholtz P."/>
            <person name="Woyke T."/>
            <person name="Wu D."/>
            <person name="Klenk H.-P."/>
            <person name="Eisen J.A."/>
        </authorList>
    </citation>
    <scope>NUCLEOTIDE SEQUENCE [LARGE SCALE GENOMIC DNA]</scope>
    <source>
        <strain evidence="3">ATCC 700099 / DSM 44233 / CIP 104796 / JCM 9543 / NBRC 105858 / Y-104</strain>
    </source>
</reference>
<name>C8X6S2_NAKMY</name>
<keyword evidence="3" id="KW-1185">Reference proteome</keyword>
<dbReference type="HOGENOM" id="CLU_056329_0_0_11"/>
<dbReference type="RefSeq" id="WP_015749635.1">
    <property type="nucleotide sequence ID" value="NC_013235.1"/>
</dbReference>
<organism evidence="2 3">
    <name type="scientific">Nakamurella multipartita (strain ATCC 700099 / DSM 44233 / CIP 104796 / JCM 9543 / NBRC 105858 / Y-104)</name>
    <name type="common">Microsphaera multipartita</name>
    <dbReference type="NCBI Taxonomy" id="479431"/>
    <lineage>
        <taxon>Bacteria</taxon>
        <taxon>Bacillati</taxon>
        <taxon>Actinomycetota</taxon>
        <taxon>Actinomycetes</taxon>
        <taxon>Nakamurellales</taxon>
        <taxon>Nakamurellaceae</taxon>
        <taxon>Nakamurella</taxon>
    </lineage>
</organism>
<dbReference type="SUPFAM" id="SSF51569">
    <property type="entry name" value="Aldolase"/>
    <property type="match status" value="1"/>
</dbReference>
<sequence>MPEATTTTITATAPAPVSGSTNVERYRALTEIRVQDPGAIKRAADARTTRGLADGDGRLMIIAADHAARGANGVGHRPLAMGNRIQLLERLEIALSRPGVDGLLASPDILEDLLLLGALEGKVVFGSMNRGGLQGSVFELDDRFTGYDARGIADMRLNGGKTLTRIALDDPGTAATMEQTARAVNELAERGLAAMVEPFWSSRVDGKVRNDLSADAVIKSVGVCSALGRTSAYTWMKLPVVPEMDRVMDSTTLPTLLLGGDPDTSPEETYASWRAALALPSVRGLVVGRTLLCPADDDVAAAVDTAASMVR</sequence>
<dbReference type="AlphaFoldDB" id="C8X6S2"/>
<dbReference type="InterPro" id="IPR054574">
    <property type="entry name" value="Cgl0159_dom"/>
</dbReference>
<evidence type="ECO:0000259" key="1">
    <source>
        <dbReference type="Pfam" id="PF22649"/>
    </source>
</evidence>
<feature type="domain" description="Cgl0159-like" evidence="1">
    <location>
        <begin position="57"/>
        <end position="307"/>
    </location>
</feature>
<dbReference type="Gene3D" id="3.20.20.70">
    <property type="entry name" value="Aldolase class I"/>
    <property type="match status" value="1"/>
</dbReference>
<dbReference type="eggNOG" id="COG1830">
    <property type="taxonomic scope" value="Bacteria"/>
</dbReference>
<dbReference type="InParanoid" id="C8X6S2"/>
<evidence type="ECO:0000313" key="3">
    <source>
        <dbReference type="Proteomes" id="UP000002218"/>
    </source>
</evidence>
<dbReference type="KEGG" id="nml:Namu_4541"/>
<accession>C8X6S2</accession>
<dbReference type="Pfam" id="PF22649">
    <property type="entry name" value="Cgl0159"/>
    <property type="match status" value="1"/>
</dbReference>
<reference evidence="2 3" key="2">
    <citation type="journal article" date="2010" name="Stand. Genomic Sci.">
        <title>Complete genome sequence of Nakamurella multipartita type strain (Y-104).</title>
        <authorList>
            <person name="Tice H."/>
            <person name="Mayilraj S."/>
            <person name="Sims D."/>
            <person name="Lapidus A."/>
            <person name="Nolan M."/>
            <person name="Lucas S."/>
            <person name="Glavina Del Rio T."/>
            <person name="Copeland A."/>
            <person name="Cheng J.F."/>
            <person name="Meincke L."/>
            <person name="Bruce D."/>
            <person name="Goodwin L."/>
            <person name="Pitluck S."/>
            <person name="Ivanova N."/>
            <person name="Mavromatis K."/>
            <person name="Ovchinnikova G."/>
            <person name="Pati A."/>
            <person name="Chen A."/>
            <person name="Palaniappan K."/>
            <person name="Land M."/>
            <person name="Hauser L."/>
            <person name="Chang Y.J."/>
            <person name="Jeffries C.D."/>
            <person name="Detter J.C."/>
            <person name="Brettin T."/>
            <person name="Rohde M."/>
            <person name="Goker M."/>
            <person name="Bristow J."/>
            <person name="Eisen J.A."/>
            <person name="Markowitz V."/>
            <person name="Hugenholtz P."/>
            <person name="Kyrpides N.C."/>
            <person name="Klenk H.P."/>
            <person name="Chen F."/>
        </authorList>
    </citation>
    <scope>NUCLEOTIDE SEQUENCE [LARGE SCALE GENOMIC DNA]</scope>
    <source>
        <strain evidence="3">ATCC 700099 / DSM 44233 / CIP 104796 / JCM 9543 / NBRC 105858 / Y-104</strain>
    </source>
</reference>
<dbReference type="EMBL" id="CP001737">
    <property type="protein sequence ID" value="ACV80820.1"/>
    <property type="molecule type" value="Genomic_DNA"/>
</dbReference>